<dbReference type="InterPro" id="IPR003731">
    <property type="entry name" value="Di-Nase_FeMo-co_biosynth"/>
</dbReference>
<reference evidence="2" key="1">
    <citation type="journal article" date="2020" name="mSystems">
        <title>Genome- and Community-Level Interaction Insights into Carbon Utilization and Element Cycling Functions of Hydrothermarchaeota in Hydrothermal Sediment.</title>
        <authorList>
            <person name="Zhou Z."/>
            <person name="Liu Y."/>
            <person name="Xu W."/>
            <person name="Pan J."/>
            <person name="Luo Z.H."/>
            <person name="Li M."/>
        </authorList>
    </citation>
    <scope>NUCLEOTIDE SEQUENCE [LARGE SCALE GENOMIC DNA]</scope>
    <source>
        <strain evidence="2">SpSt-1224</strain>
    </source>
</reference>
<dbReference type="Proteomes" id="UP000885986">
    <property type="component" value="Unassembled WGS sequence"/>
</dbReference>
<feature type="domain" description="Dinitrogenase iron-molybdenum cofactor biosynthesis" evidence="1">
    <location>
        <begin position="20"/>
        <end position="95"/>
    </location>
</feature>
<dbReference type="SUPFAM" id="SSF53146">
    <property type="entry name" value="Nitrogenase accessory factor-like"/>
    <property type="match status" value="1"/>
</dbReference>
<evidence type="ECO:0000313" key="2">
    <source>
        <dbReference type="EMBL" id="HET97693.1"/>
    </source>
</evidence>
<name>A0A7C2XNY3_9BACT</name>
<comment type="caution">
    <text evidence="2">The sequence shown here is derived from an EMBL/GenBank/DDBJ whole genome shotgun (WGS) entry which is preliminary data.</text>
</comment>
<proteinExistence type="predicted"/>
<dbReference type="InterPro" id="IPR033913">
    <property type="entry name" value="MTH1175_dom"/>
</dbReference>
<dbReference type="AlphaFoldDB" id="A0A7C2XNY3"/>
<organism evidence="2">
    <name type="scientific">Desulfurivibrio alkaliphilus</name>
    <dbReference type="NCBI Taxonomy" id="427923"/>
    <lineage>
        <taxon>Bacteria</taxon>
        <taxon>Pseudomonadati</taxon>
        <taxon>Thermodesulfobacteriota</taxon>
        <taxon>Desulfobulbia</taxon>
        <taxon>Desulfobulbales</taxon>
        <taxon>Desulfobulbaceae</taxon>
        <taxon>Desulfurivibrio</taxon>
    </lineage>
</organism>
<dbReference type="CDD" id="cd00851">
    <property type="entry name" value="MTH1175"/>
    <property type="match status" value="1"/>
</dbReference>
<evidence type="ECO:0000259" key="1">
    <source>
        <dbReference type="Pfam" id="PF02579"/>
    </source>
</evidence>
<dbReference type="InterPro" id="IPR036105">
    <property type="entry name" value="DiNase_FeMo-co_biosyn_sf"/>
</dbReference>
<dbReference type="PANTHER" id="PTHR42983">
    <property type="entry name" value="DINITROGENASE IRON-MOLYBDENUM COFACTOR PROTEIN-RELATED"/>
    <property type="match status" value="1"/>
</dbReference>
<protein>
    <submittedName>
        <fullName evidence="2">Dinitrogenase iron-molybdenum cofactor biosynthesis protein</fullName>
    </submittedName>
</protein>
<dbReference type="Gene3D" id="3.30.420.130">
    <property type="entry name" value="Dinitrogenase iron-molybdenum cofactor biosynthesis domain"/>
    <property type="match status" value="1"/>
</dbReference>
<gene>
    <name evidence="2" type="ORF">ENN98_03170</name>
</gene>
<accession>A0A7C2XNY3</accession>
<sequence length="129" mass="13756">MKKLRIAIPSNQPGGLAGMRSEHFGHCDLFTLVDITDGKIEQVDTIANVEHGAGGCLAPVKLLSGNGVNAMVVGGMGKRPLMAFQEEGIEVFYAPPDLYPSVQLALEGWLAARFEKMNGDQACQGNCHS</sequence>
<dbReference type="Pfam" id="PF02579">
    <property type="entry name" value="Nitro_FeMo-Co"/>
    <property type="match status" value="1"/>
</dbReference>
<dbReference type="PANTHER" id="PTHR42983:SF1">
    <property type="entry name" value="IRON-MOLYBDENUM PROTEIN"/>
    <property type="match status" value="1"/>
</dbReference>
<dbReference type="EMBL" id="DSDS01000071">
    <property type="protein sequence ID" value="HET97693.1"/>
    <property type="molecule type" value="Genomic_DNA"/>
</dbReference>